<dbReference type="GO" id="GO:0003779">
    <property type="term" value="F:actin binding"/>
    <property type="evidence" value="ECO:0007669"/>
    <property type="project" value="UniProtKB-KW"/>
</dbReference>
<organism evidence="12 13">
    <name type="scientific">Zymoseptoria brevis</name>
    <dbReference type="NCBI Taxonomy" id="1047168"/>
    <lineage>
        <taxon>Eukaryota</taxon>
        <taxon>Fungi</taxon>
        <taxon>Dikarya</taxon>
        <taxon>Ascomycota</taxon>
        <taxon>Pezizomycotina</taxon>
        <taxon>Dothideomycetes</taxon>
        <taxon>Dothideomycetidae</taxon>
        <taxon>Mycosphaerellales</taxon>
        <taxon>Mycosphaerellaceae</taxon>
        <taxon>Zymoseptoria</taxon>
    </lineage>
</organism>
<evidence type="ECO:0000256" key="4">
    <source>
        <dbReference type="ARBA" id="ARBA00015630"/>
    </source>
</evidence>
<evidence type="ECO:0000313" key="13">
    <source>
        <dbReference type="Proteomes" id="UP000033647"/>
    </source>
</evidence>
<dbReference type="SMART" id="SM00102">
    <property type="entry name" value="ADF"/>
    <property type="match status" value="1"/>
</dbReference>
<dbReference type="GO" id="GO:0071013">
    <property type="term" value="C:catalytic step 2 spliceosome"/>
    <property type="evidence" value="ECO:0007669"/>
    <property type="project" value="TreeGrafter"/>
</dbReference>
<feature type="domain" description="ADF-H" evidence="11">
    <location>
        <begin position="515"/>
        <end position="660"/>
    </location>
</feature>
<dbReference type="GO" id="GO:0016363">
    <property type="term" value="C:nuclear matrix"/>
    <property type="evidence" value="ECO:0007669"/>
    <property type="project" value="UniProtKB-SubCell"/>
</dbReference>
<evidence type="ECO:0000256" key="8">
    <source>
        <dbReference type="ARBA" id="ARBA00038509"/>
    </source>
</evidence>
<dbReference type="Gene3D" id="2.40.100.10">
    <property type="entry name" value="Cyclophilin-like"/>
    <property type="match status" value="1"/>
</dbReference>
<dbReference type="PROSITE" id="PS00170">
    <property type="entry name" value="CSA_PPIASE_1"/>
    <property type="match status" value="1"/>
</dbReference>
<comment type="subcellular location">
    <subcellularLocation>
        <location evidence="2">Nucleus matrix</location>
    </subcellularLocation>
</comment>
<keyword evidence="5" id="KW-0009">Actin-binding</keyword>
<evidence type="ECO:0000256" key="9">
    <source>
        <dbReference type="SAM" id="MobiDB-lite"/>
    </source>
</evidence>
<feature type="region of interest" description="Disordered" evidence="9">
    <location>
        <begin position="485"/>
        <end position="504"/>
    </location>
</feature>
<dbReference type="Pfam" id="PF00160">
    <property type="entry name" value="Pro_isomerase"/>
    <property type="match status" value="1"/>
</dbReference>
<dbReference type="GO" id="GO:0030042">
    <property type="term" value="P:actin filament depolymerization"/>
    <property type="evidence" value="ECO:0007669"/>
    <property type="project" value="InterPro"/>
</dbReference>
<dbReference type="Pfam" id="PF00241">
    <property type="entry name" value="Cofilin_ADF"/>
    <property type="match status" value="1"/>
</dbReference>
<evidence type="ECO:0000256" key="5">
    <source>
        <dbReference type="ARBA" id="ARBA00023203"/>
    </source>
</evidence>
<comment type="similarity">
    <text evidence="8">Belongs to the cyclophilin-type PPIase family. CWC27 subfamily.</text>
</comment>
<feature type="compositionally biased region" description="Basic and acidic residues" evidence="9">
    <location>
        <begin position="182"/>
        <end position="196"/>
    </location>
</feature>
<dbReference type="PRINTS" id="PR00153">
    <property type="entry name" value="CSAPPISMRASE"/>
</dbReference>
<dbReference type="InterPro" id="IPR044666">
    <property type="entry name" value="Cyclophilin_A-like"/>
</dbReference>
<dbReference type="EMBL" id="LAFY01005865">
    <property type="protein sequence ID" value="KJX92142.1"/>
    <property type="molecule type" value="Genomic_DNA"/>
</dbReference>
<feature type="domain" description="PPIase cyclophilin-type" evidence="10">
    <location>
        <begin position="23"/>
        <end position="171"/>
    </location>
</feature>
<dbReference type="CDD" id="cd11286">
    <property type="entry name" value="ADF_cofilin_like"/>
    <property type="match status" value="1"/>
</dbReference>
<dbReference type="PROSITE" id="PS51263">
    <property type="entry name" value="ADF_H"/>
    <property type="match status" value="1"/>
</dbReference>
<dbReference type="InterPro" id="IPR020892">
    <property type="entry name" value="Cyclophilin-type_PPIase_CS"/>
</dbReference>
<dbReference type="CDD" id="cd01925">
    <property type="entry name" value="cyclophilin_CeCYP16-like"/>
    <property type="match status" value="1"/>
</dbReference>
<dbReference type="InterPro" id="IPR017904">
    <property type="entry name" value="ADF/Cofilin"/>
</dbReference>
<evidence type="ECO:0000256" key="3">
    <source>
        <dbReference type="ARBA" id="ARBA00006844"/>
    </source>
</evidence>
<reference evidence="12 13" key="1">
    <citation type="submission" date="2015-03" db="EMBL/GenBank/DDBJ databases">
        <title>RNA-seq based gene annotation and comparative genomics of four Zymoseptoria species reveal species-specific pathogenicity related genes and transposable element activity.</title>
        <authorList>
            <person name="Grandaubert J."/>
            <person name="Bhattacharyya A."/>
            <person name="Stukenbrock E.H."/>
        </authorList>
    </citation>
    <scope>NUCLEOTIDE SEQUENCE [LARGE SCALE GENOMIC DNA]</scope>
    <source>
        <strain evidence="12 13">Zb18110</strain>
    </source>
</reference>
<dbReference type="GO" id="GO:0006457">
    <property type="term" value="P:protein folding"/>
    <property type="evidence" value="ECO:0007669"/>
    <property type="project" value="InterPro"/>
</dbReference>
<gene>
    <name evidence="12" type="ORF">TI39_contig5910g00007</name>
</gene>
<protein>
    <recommendedName>
        <fullName evidence="4">Cofilin</fullName>
    </recommendedName>
    <alternativeName>
        <fullName evidence="7">Actin-depolymerizing factor 1</fullName>
    </alternativeName>
</protein>
<dbReference type="GO" id="GO:0015629">
    <property type="term" value="C:actin cytoskeleton"/>
    <property type="evidence" value="ECO:0007669"/>
    <property type="project" value="InterPro"/>
</dbReference>
<feature type="compositionally biased region" description="Basic and acidic residues" evidence="9">
    <location>
        <begin position="366"/>
        <end position="389"/>
    </location>
</feature>
<comment type="similarity">
    <text evidence="3">Belongs to the actin-binding proteins ADF family.</text>
</comment>
<dbReference type="InterPro" id="IPR002130">
    <property type="entry name" value="Cyclophilin-type_PPIase_dom"/>
</dbReference>
<evidence type="ECO:0000313" key="12">
    <source>
        <dbReference type="EMBL" id="KJX92142.1"/>
    </source>
</evidence>
<feature type="region of interest" description="Disordered" evidence="9">
    <location>
        <begin position="182"/>
        <end position="226"/>
    </location>
</feature>
<dbReference type="GO" id="GO:0003755">
    <property type="term" value="F:peptidyl-prolyl cis-trans isomerase activity"/>
    <property type="evidence" value="ECO:0007669"/>
    <property type="project" value="UniProtKB-EC"/>
</dbReference>
<keyword evidence="13" id="KW-1185">Reference proteome</keyword>
<dbReference type="InterPro" id="IPR029006">
    <property type="entry name" value="ADF-H/Gelsolin-like_dom_sf"/>
</dbReference>
<dbReference type="SUPFAM" id="SSF50891">
    <property type="entry name" value="Cyclophilin-like"/>
    <property type="match status" value="1"/>
</dbReference>
<evidence type="ECO:0000256" key="2">
    <source>
        <dbReference type="ARBA" id="ARBA00004109"/>
    </source>
</evidence>
<accession>A0A0F4G517</accession>
<dbReference type="PANTHER" id="PTHR45625">
    <property type="entry name" value="PEPTIDYL-PROLYL CIS-TRANS ISOMERASE-RELATED"/>
    <property type="match status" value="1"/>
</dbReference>
<dbReference type="PROSITE" id="PS50072">
    <property type="entry name" value="CSA_PPIASE_2"/>
    <property type="match status" value="1"/>
</dbReference>
<name>A0A0F4G517_9PEZI</name>
<feature type="region of interest" description="Disordered" evidence="9">
    <location>
        <begin position="239"/>
        <end position="402"/>
    </location>
</feature>
<evidence type="ECO:0000259" key="11">
    <source>
        <dbReference type="PROSITE" id="PS51263"/>
    </source>
</evidence>
<dbReference type="SUPFAM" id="SSF55753">
    <property type="entry name" value="Actin depolymerizing proteins"/>
    <property type="match status" value="1"/>
</dbReference>
<comment type="catalytic activity">
    <reaction evidence="1">
        <text>[protein]-peptidylproline (omega=180) = [protein]-peptidylproline (omega=0)</text>
        <dbReference type="Rhea" id="RHEA:16237"/>
        <dbReference type="Rhea" id="RHEA-COMP:10747"/>
        <dbReference type="Rhea" id="RHEA-COMP:10748"/>
        <dbReference type="ChEBI" id="CHEBI:83833"/>
        <dbReference type="ChEBI" id="CHEBI:83834"/>
        <dbReference type="EC" id="5.2.1.8"/>
    </reaction>
</comment>
<proteinExistence type="inferred from homology"/>
<evidence type="ECO:0000256" key="6">
    <source>
        <dbReference type="ARBA" id="ARBA00023242"/>
    </source>
</evidence>
<comment type="caution">
    <text evidence="12">The sequence shown here is derived from an EMBL/GenBank/DDBJ whole genome shotgun (WGS) entry which is preliminary data.</text>
</comment>
<dbReference type="InterPro" id="IPR029000">
    <property type="entry name" value="Cyclophilin-like_dom_sf"/>
</dbReference>
<feature type="compositionally biased region" description="Basic and acidic residues" evidence="9">
    <location>
        <begin position="317"/>
        <end position="330"/>
    </location>
</feature>
<dbReference type="PANTHER" id="PTHR45625:SF6">
    <property type="entry name" value="SPLICEOSOME-ASSOCIATED PROTEIN CWC27 HOMOLOG"/>
    <property type="match status" value="1"/>
</dbReference>
<dbReference type="Proteomes" id="UP000033647">
    <property type="component" value="Unassembled WGS sequence"/>
</dbReference>
<dbReference type="Gene3D" id="3.40.20.10">
    <property type="entry name" value="Severin"/>
    <property type="match status" value="1"/>
</dbReference>
<evidence type="ECO:0000259" key="10">
    <source>
        <dbReference type="PROSITE" id="PS50072"/>
    </source>
</evidence>
<keyword evidence="6" id="KW-0539">Nucleus</keyword>
<evidence type="ECO:0000256" key="1">
    <source>
        <dbReference type="ARBA" id="ARBA00000971"/>
    </source>
</evidence>
<evidence type="ECO:0000256" key="7">
    <source>
        <dbReference type="ARBA" id="ARBA00032427"/>
    </source>
</evidence>
<dbReference type="OrthoDB" id="442970at2759"/>
<dbReference type="STRING" id="1047168.A0A0F4G517"/>
<sequence length="663" mass="72835">MSSSLYNLEPPPTAKVVLNTTSGDLTIELFAKQTPLASRNFLQHCLDGYYTNTVFHRLVPGFIIQGGDPTGSGHGGISALEDGELFQDEFHSRLKFNRRGLLGMANEGPNSNGSQFFFTLDATAELQGKNTMFGRIEGDTIYNLMKMADAELTEEGSDRPLYPTKITGAEVLVNPFEGMVARAREAPRTKSDEGKKEAKKRKKPSGKNVLSFGGEEGEEDGATPVLKKVKANPKLVVLEDAEDVKEAPRRKKPKPKQPATEDEAPASRPTKPTVKTSNPGPDDVEVGSPPPSPETRRNKNLASTNAEIAELKASMRRTTDTKSSKTHEAPKSALEALIPPTSTRGRRRGKASEEKGAMDMFQAFKARLETLPSDKDGDKDEGNEGKKDGAAVTKPAMEKAEEVDDDEAALCDLHFIANCQSCRSWNEQEDKAANGNGDKADGEDDEDDAGWMAHQLSFAKDTLGKDLEWKRKMAEIEVIDPREKARAIQEEGKKKKGTTTTQSYHIHERDRIMASSGVSVAPECISKFNEMKLGKDVKWIIFKISDDGKEIVVEEASTDRDYNTFRDKLVNAKSKNKRGEECVGARYAVYDVEYDAPNDGGKRAKITFIAWVPDDAGLYPRMLYSSSKEALKRSLTGLAADIQANDADDIEHDSIVARVSKGH</sequence>
<dbReference type="InterPro" id="IPR002108">
    <property type="entry name" value="ADF-H"/>
</dbReference>
<dbReference type="AlphaFoldDB" id="A0A0F4G517"/>